<dbReference type="OrthoDB" id="3461141at2"/>
<dbReference type="InterPro" id="IPR036390">
    <property type="entry name" value="WH_DNA-bd_sf"/>
</dbReference>
<accession>A0A1H1BM00</accession>
<dbReference type="AlphaFoldDB" id="A0A1H1BM00"/>
<dbReference type="Pfam" id="PF03466">
    <property type="entry name" value="LysR_substrate"/>
    <property type="match status" value="1"/>
</dbReference>
<dbReference type="Proteomes" id="UP000181917">
    <property type="component" value="Unassembled WGS sequence"/>
</dbReference>
<organism evidence="6 7">
    <name type="scientific">Crystallibacter crystallopoietes</name>
    <dbReference type="NCBI Taxonomy" id="37928"/>
    <lineage>
        <taxon>Bacteria</taxon>
        <taxon>Bacillati</taxon>
        <taxon>Actinomycetota</taxon>
        <taxon>Actinomycetes</taxon>
        <taxon>Micrococcales</taxon>
        <taxon>Micrococcaceae</taxon>
        <taxon>Crystallibacter</taxon>
    </lineage>
</organism>
<evidence type="ECO:0000313" key="7">
    <source>
        <dbReference type="Proteomes" id="UP000181917"/>
    </source>
</evidence>
<feature type="domain" description="HTH lysR-type" evidence="5">
    <location>
        <begin position="4"/>
        <end position="62"/>
    </location>
</feature>
<dbReference type="InterPro" id="IPR000847">
    <property type="entry name" value="LysR_HTH_N"/>
</dbReference>
<dbReference type="GO" id="GO:0003700">
    <property type="term" value="F:DNA-binding transcription factor activity"/>
    <property type="evidence" value="ECO:0007669"/>
    <property type="project" value="InterPro"/>
</dbReference>
<reference evidence="6 7" key="1">
    <citation type="submission" date="2016-10" db="EMBL/GenBank/DDBJ databases">
        <authorList>
            <person name="de Groot N.N."/>
        </authorList>
    </citation>
    <scope>NUCLEOTIDE SEQUENCE [LARGE SCALE GENOMIC DNA]</scope>
    <source>
        <strain evidence="6 7">DSM 20117</strain>
    </source>
</reference>
<dbReference type="RefSeq" id="WP_074699857.1">
    <property type="nucleotide sequence ID" value="NZ_CP018863.1"/>
</dbReference>
<dbReference type="KEGG" id="acry:AC20117_10000"/>
<sequence>MAEFTIRQLQYFVAVLDHGSVTAAAKESNISQAAASMAIAQLEHAVGVDLLIRTRAKKVVATPAGLELAARARHILSMIGDIEGAVAGGFDEMRGALRTGCSPTLSPRLLPGLVDYFSSEYPAVDVSFREASAAELQQDVLEGRIDLALIYSLQAVDGVELAEIARVQPHLMLSATHPLAGQESITFAQVRDEWAILHDVPPTIERVTGMMRATGVEPKLRWPSTDMETIRSLVARGLGYSMVNTRPVNDTTGDGLKVAYVPLADELPPNSVVAALPPGTRVPRRVKEAIRFLREAATAPPAGTSQ</sequence>
<dbReference type="InterPro" id="IPR036388">
    <property type="entry name" value="WH-like_DNA-bd_sf"/>
</dbReference>
<dbReference type="InterPro" id="IPR005119">
    <property type="entry name" value="LysR_subst-bd"/>
</dbReference>
<dbReference type="GO" id="GO:0003677">
    <property type="term" value="F:DNA binding"/>
    <property type="evidence" value="ECO:0007669"/>
    <property type="project" value="UniProtKB-KW"/>
</dbReference>
<keyword evidence="4" id="KW-0804">Transcription</keyword>
<dbReference type="Gene3D" id="1.10.10.10">
    <property type="entry name" value="Winged helix-like DNA-binding domain superfamily/Winged helix DNA-binding domain"/>
    <property type="match status" value="1"/>
</dbReference>
<gene>
    <name evidence="6" type="ORF">SAMN04489742_1472</name>
</gene>
<dbReference type="SUPFAM" id="SSF46785">
    <property type="entry name" value="Winged helix' DNA-binding domain"/>
    <property type="match status" value="1"/>
</dbReference>
<evidence type="ECO:0000259" key="5">
    <source>
        <dbReference type="PROSITE" id="PS50931"/>
    </source>
</evidence>
<evidence type="ECO:0000256" key="4">
    <source>
        <dbReference type="ARBA" id="ARBA00023163"/>
    </source>
</evidence>
<dbReference type="STRING" id="37928.SAMN04489742_1472"/>
<protein>
    <submittedName>
        <fullName evidence="6">DNA-binding transcriptional regulator, LysR family</fullName>
    </submittedName>
</protein>
<dbReference type="FunFam" id="1.10.10.10:FF:000001">
    <property type="entry name" value="LysR family transcriptional regulator"/>
    <property type="match status" value="1"/>
</dbReference>
<dbReference type="Gene3D" id="3.40.190.10">
    <property type="entry name" value="Periplasmic binding protein-like II"/>
    <property type="match status" value="2"/>
</dbReference>
<keyword evidence="3 6" id="KW-0238">DNA-binding</keyword>
<evidence type="ECO:0000256" key="2">
    <source>
        <dbReference type="ARBA" id="ARBA00023015"/>
    </source>
</evidence>
<keyword evidence="7" id="KW-1185">Reference proteome</keyword>
<dbReference type="EMBL" id="FNKH01000002">
    <property type="protein sequence ID" value="SDQ52863.1"/>
    <property type="molecule type" value="Genomic_DNA"/>
</dbReference>
<dbReference type="Pfam" id="PF00126">
    <property type="entry name" value="HTH_1"/>
    <property type="match status" value="1"/>
</dbReference>
<keyword evidence="2" id="KW-0805">Transcription regulation</keyword>
<dbReference type="PRINTS" id="PR00039">
    <property type="entry name" value="HTHLYSR"/>
</dbReference>
<name>A0A1H1BM00_9MICC</name>
<comment type="similarity">
    <text evidence="1">Belongs to the LysR transcriptional regulatory family.</text>
</comment>
<evidence type="ECO:0000256" key="3">
    <source>
        <dbReference type="ARBA" id="ARBA00023125"/>
    </source>
</evidence>
<dbReference type="PANTHER" id="PTHR30346">
    <property type="entry name" value="TRANSCRIPTIONAL DUAL REGULATOR HCAR-RELATED"/>
    <property type="match status" value="1"/>
</dbReference>
<evidence type="ECO:0000313" key="6">
    <source>
        <dbReference type="EMBL" id="SDQ52863.1"/>
    </source>
</evidence>
<proteinExistence type="inferred from homology"/>
<dbReference type="SUPFAM" id="SSF53850">
    <property type="entry name" value="Periplasmic binding protein-like II"/>
    <property type="match status" value="1"/>
</dbReference>
<evidence type="ECO:0000256" key="1">
    <source>
        <dbReference type="ARBA" id="ARBA00009437"/>
    </source>
</evidence>
<dbReference type="GO" id="GO:0032993">
    <property type="term" value="C:protein-DNA complex"/>
    <property type="evidence" value="ECO:0007669"/>
    <property type="project" value="TreeGrafter"/>
</dbReference>
<dbReference type="PANTHER" id="PTHR30346:SF0">
    <property type="entry name" value="HCA OPERON TRANSCRIPTIONAL ACTIVATOR HCAR"/>
    <property type="match status" value="1"/>
</dbReference>
<dbReference type="PROSITE" id="PS50931">
    <property type="entry name" value="HTH_LYSR"/>
    <property type="match status" value="1"/>
</dbReference>